<keyword evidence="2" id="KW-1185">Reference proteome</keyword>
<dbReference type="EMBL" id="MF787246">
    <property type="protein sequence ID" value="ATG86349.1"/>
    <property type="molecule type" value="Genomic_DNA"/>
</dbReference>
<reference evidence="1 2" key="1">
    <citation type="submission" date="2017-08" db="EMBL/GenBank/DDBJ databases">
        <title>Isolation and Characterization of phages of Lactobacillus pentosus and plantarum.</title>
        <authorList>
            <person name="Qi R."/>
            <person name="Yu M."/>
            <person name="Qiao X."/>
            <person name="Li Y."/>
        </authorList>
    </citation>
    <scope>NUCLEOTIDE SEQUENCE [LARGE SCALE GENOMIC DNA]</scope>
</reference>
<name>A0A291I9J6_9CAUD</name>
<gene>
    <name evidence="1" type="ORF">LpeD_50</name>
</gene>
<accession>A0A291I9J6</accession>
<proteinExistence type="predicted"/>
<sequence>MNKRIKNKINKRDSGLTAPQIKIIKGLMSPSKFKKFMNDWYWWDYAYIVDLIYYTQENSTVTLKQLSDLEDSLDGVDYINPKMSVHEINNLLWEKSQPYYDLVSKLDRKSAYLYGVILKYIARAYNVHGVSYDAGKIAKELIKASAMLKGNQLDAYINYAQENLRLNSWWD</sequence>
<protein>
    <submittedName>
        <fullName evidence="1">Uncharacterized protein</fullName>
    </submittedName>
</protein>
<evidence type="ECO:0000313" key="2">
    <source>
        <dbReference type="Proteomes" id="UP000229296"/>
    </source>
</evidence>
<evidence type="ECO:0000313" key="1">
    <source>
        <dbReference type="EMBL" id="ATG86349.1"/>
    </source>
</evidence>
<dbReference type="Proteomes" id="UP000229296">
    <property type="component" value="Segment"/>
</dbReference>
<organism evidence="1 2">
    <name type="scientific">Lactobacillus phage LpeD</name>
    <dbReference type="NCBI Taxonomy" id="2041210"/>
    <lineage>
        <taxon>Viruses</taxon>
        <taxon>Duplodnaviria</taxon>
        <taxon>Heunggongvirae</taxon>
        <taxon>Uroviricota</taxon>
        <taxon>Caudoviricetes</taxon>
        <taxon>Herelleviridae</taxon>
        <taxon>Elpedvirus</taxon>
        <taxon>Elpedvirus LpeD</taxon>
    </lineage>
</organism>